<name>A0ABR2ZVW2_9AGAR</name>
<reference evidence="2 3" key="1">
    <citation type="submission" date="2024-05" db="EMBL/GenBank/DDBJ databases">
        <title>A draft genome resource for the thread blight pathogen Marasmius tenuissimus strain MS-2.</title>
        <authorList>
            <person name="Yulfo-Soto G.E."/>
            <person name="Baruah I.K."/>
            <person name="Amoako-Attah I."/>
            <person name="Bukari Y."/>
            <person name="Meinhardt L.W."/>
            <person name="Bailey B.A."/>
            <person name="Cohen S.P."/>
        </authorList>
    </citation>
    <scope>NUCLEOTIDE SEQUENCE [LARGE SCALE GENOMIC DNA]</scope>
    <source>
        <strain evidence="2 3">MS-2</strain>
    </source>
</reference>
<dbReference type="Gene3D" id="3.30.429.10">
    <property type="entry name" value="Macrophage Migration Inhibitory Factor"/>
    <property type="match status" value="1"/>
</dbReference>
<dbReference type="InterPro" id="IPR028116">
    <property type="entry name" value="Cis-CaaD-like"/>
</dbReference>
<sequence>MPFHRFYVPRNLYTTEEKHAIAEAITQLYDRLPKFYVVVNFINIEDGDFYVGGEKNNKFVRILVHHLAYHEQDPVLKRAWMDKYEAAIAPWTQGKGLDWEVQISNTDSVYWNENGLAPPPLESEAFRLWKAENRAIPYKL</sequence>
<dbReference type="EMBL" id="JBBXMP010000047">
    <property type="protein sequence ID" value="KAL0065455.1"/>
    <property type="molecule type" value="Genomic_DNA"/>
</dbReference>
<dbReference type="InterPro" id="IPR014347">
    <property type="entry name" value="Tautomerase/MIF_sf"/>
</dbReference>
<evidence type="ECO:0000259" key="1">
    <source>
        <dbReference type="Pfam" id="PF14832"/>
    </source>
</evidence>
<evidence type="ECO:0000313" key="3">
    <source>
        <dbReference type="Proteomes" id="UP001437256"/>
    </source>
</evidence>
<accession>A0ABR2ZVW2</accession>
<feature type="domain" description="Tautomerase cis-CaaD-like" evidence="1">
    <location>
        <begin position="1"/>
        <end position="134"/>
    </location>
</feature>
<evidence type="ECO:0000313" key="2">
    <source>
        <dbReference type="EMBL" id="KAL0065455.1"/>
    </source>
</evidence>
<dbReference type="Pfam" id="PF14832">
    <property type="entry name" value="Tautomerase_3"/>
    <property type="match status" value="1"/>
</dbReference>
<organism evidence="2 3">
    <name type="scientific">Marasmius tenuissimus</name>
    <dbReference type="NCBI Taxonomy" id="585030"/>
    <lineage>
        <taxon>Eukaryota</taxon>
        <taxon>Fungi</taxon>
        <taxon>Dikarya</taxon>
        <taxon>Basidiomycota</taxon>
        <taxon>Agaricomycotina</taxon>
        <taxon>Agaricomycetes</taxon>
        <taxon>Agaricomycetidae</taxon>
        <taxon>Agaricales</taxon>
        <taxon>Marasmiineae</taxon>
        <taxon>Marasmiaceae</taxon>
        <taxon>Marasmius</taxon>
    </lineage>
</organism>
<gene>
    <name evidence="2" type="ORF">AAF712_007519</name>
</gene>
<dbReference type="Proteomes" id="UP001437256">
    <property type="component" value="Unassembled WGS sequence"/>
</dbReference>
<proteinExistence type="predicted"/>
<keyword evidence="3" id="KW-1185">Reference proteome</keyword>
<protein>
    <recommendedName>
        <fullName evidence="1">Tautomerase cis-CaaD-like domain-containing protein</fullName>
    </recommendedName>
</protein>
<comment type="caution">
    <text evidence="2">The sequence shown here is derived from an EMBL/GenBank/DDBJ whole genome shotgun (WGS) entry which is preliminary data.</text>
</comment>